<dbReference type="AlphaFoldDB" id="A0A7C2TMD7"/>
<reference evidence="2" key="1">
    <citation type="journal article" date="2020" name="mSystems">
        <title>Genome- and Community-Level Interaction Insights into Carbon Utilization and Element Cycling Functions of Hydrothermarchaeota in Hydrothermal Sediment.</title>
        <authorList>
            <person name="Zhou Z."/>
            <person name="Liu Y."/>
            <person name="Xu W."/>
            <person name="Pan J."/>
            <person name="Luo Z.H."/>
            <person name="Li M."/>
        </authorList>
    </citation>
    <scope>NUCLEOTIDE SEQUENCE [LARGE SCALE GENOMIC DNA]</scope>
    <source>
        <strain evidence="2">SpSt-1224</strain>
    </source>
</reference>
<protein>
    <submittedName>
        <fullName evidence="2">LPS-assembly protein LptD</fullName>
    </submittedName>
</protein>
<accession>A0A7C2TMD7</accession>
<sequence length="506" mass="56522">MGLNFCRALLLLLIVVAGVPGAWAQGELQWELSADRLSHQEEPEGRLVLAEGGVVLSRPAAAGGALTIKADRISYYPDRGLVEARGRVSIESPDEEVAAEAASLSLRDETGALTRATIFLPASGLYIKGGSIEKTGEVTYELRDAWLSACHPDEDCPPAWSFTSKRAKITLEGMAHLYHSAFRIRETPTAYLPYLLLPAKIKRQSGFLFPEWSRSRRDGLGVALPYFINLSPSADLTLHPRYLEHRGLLAAAEFRYAAGPDSRGMLVASFLKDKTVDDETYDFKNDGLLRSTTNRYWVRGKADHDFGDNLIGRLDLDLVSDQDFIQEFDSGSLGYPTLDREFNETFGRDLLEPSLTTRQSALQLGKTRDNLVLTGELRLQQDSRHEKQAVSPLQSLPRLNFAARAPLRQRSSSLALNSEYVHYWRSRGIAAHRLDLHPQLVTPMPRAGGWLEGRLTTGARQTMYLVTEHGDDYHWEHERYQDRSAVDVEANLATTLVRDFALSRGL</sequence>
<name>A0A7C2TMD7_9BACT</name>
<dbReference type="GO" id="GO:0061024">
    <property type="term" value="P:membrane organization"/>
    <property type="evidence" value="ECO:0007669"/>
    <property type="project" value="InterPro"/>
</dbReference>
<evidence type="ECO:0000259" key="1">
    <source>
        <dbReference type="Pfam" id="PF04453"/>
    </source>
</evidence>
<proteinExistence type="predicted"/>
<dbReference type="EMBL" id="DSDS01000144">
    <property type="protein sequence ID" value="HET98322.1"/>
    <property type="molecule type" value="Genomic_DNA"/>
</dbReference>
<gene>
    <name evidence="2" type="ORF">ENN98_06475</name>
</gene>
<dbReference type="Proteomes" id="UP000885986">
    <property type="component" value="Unassembled WGS sequence"/>
</dbReference>
<comment type="caution">
    <text evidence="2">The sequence shown here is derived from an EMBL/GenBank/DDBJ whole genome shotgun (WGS) entry which is preliminary data.</text>
</comment>
<dbReference type="GO" id="GO:0009279">
    <property type="term" value="C:cell outer membrane"/>
    <property type="evidence" value="ECO:0007669"/>
    <property type="project" value="TreeGrafter"/>
</dbReference>
<dbReference type="Pfam" id="PF04453">
    <property type="entry name" value="LptD"/>
    <property type="match status" value="1"/>
</dbReference>
<evidence type="ECO:0000313" key="2">
    <source>
        <dbReference type="EMBL" id="HET98322.1"/>
    </source>
</evidence>
<organism evidence="2">
    <name type="scientific">Desulfurivibrio alkaliphilus</name>
    <dbReference type="NCBI Taxonomy" id="427923"/>
    <lineage>
        <taxon>Bacteria</taxon>
        <taxon>Pseudomonadati</taxon>
        <taxon>Thermodesulfobacteriota</taxon>
        <taxon>Desulfobulbia</taxon>
        <taxon>Desulfobulbales</taxon>
        <taxon>Desulfobulbaceae</taxon>
        <taxon>Desulfurivibrio</taxon>
    </lineage>
</organism>
<feature type="domain" description="LptD C-terminal" evidence="1">
    <location>
        <begin position="293"/>
        <end position="502"/>
    </location>
</feature>
<feature type="non-terminal residue" evidence="2">
    <location>
        <position position="506"/>
    </location>
</feature>
<dbReference type="InterPro" id="IPR007543">
    <property type="entry name" value="LptD_C"/>
</dbReference>
<dbReference type="InterPro" id="IPR050218">
    <property type="entry name" value="LptD"/>
</dbReference>
<dbReference type="GO" id="GO:1990351">
    <property type="term" value="C:transporter complex"/>
    <property type="evidence" value="ECO:0007669"/>
    <property type="project" value="TreeGrafter"/>
</dbReference>
<dbReference type="PANTHER" id="PTHR30189:SF1">
    <property type="entry name" value="LPS-ASSEMBLY PROTEIN LPTD"/>
    <property type="match status" value="1"/>
</dbReference>
<dbReference type="PANTHER" id="PTHR30189">
    <property type="entry name" value="LPS-ASSEMBLY PROTEIN"/>
    <property type="match status" value="1"/>
</dbReference>